<dbReference type="SUPFAM" id="SSF81321">
    <property type="entry name" value="Family A G protein-coupled receptor-like"/>
    <property type="match status" value="1"/>
</dbReference>
<keyword evidence="4" id="KW-1185">Reference proteome</keyword>
<feature type="transmembrane region" description="Helical" evidence="1">
    <location>
        <begin position="20"/>
        <end position="44"/>
    </location>
</feature>
<dbReference type="AlphaFoldDB" id="A0A0D6L667"/>
<evidence type="ECO:0000313" key="3">
    <source>
        <dbReference type="EMBL" id="EPB67120.1"/>
    </source>
</evidence>
<accession>A0A0D6L667</accession>
<name>A0A0D6L667_9BILA</name>
<feature type="transmembrane region" description="Helical" evidence="1">
    <location>
        <begin position="56"/>
        <end position="79"/>
    </location>
</feature>
<organism evidence="3 4">
    <name type="scientific">Ancylostoma ceylanicum</name>
    <dbReference type="NCBI Taxonomy" id="53326"/>
    <lineage>
        <taxon>Eukaryota</taxon>
        <taxon>Metazoa</taxon>
        <taxon>Ecdysozoa</taxon>
        <taxon>Nematoda</taxon>
        <taxon>Chromadorea</taxon>
        <taxon>Rhabditida</taxon>
        <taxon>Rhabditina</taxon>
        <taxon>Rhabditomorpha</taxon>
        <taxon>Strongyloidea</taxon>
        <taxon>Ancylostomatidae</taxon>
        <taxon>Ancylostomatinae</taxon>
        <taxon>Ancylostoma</taxon>
    </lineage>
</organism>
<reference evidence="3 4" key="1">
    <citation type="submission" date="2013-05" db="EMBL/GenBank/DDBJ databases">
        <title>Draft genome of the parasitic nematode Anyclostoma ceylanicum.</title>
        <authorList>
            <person name="Mitreva M."/>
        </authorList>
    </citation>
    <scope>NUCLEOTIDE SEQUENCE [LARGE SCALE GENOMIC DNA]</scope>
</reference>
<keyword evidence="1" id="KW-0472">Membrane</keyword>
<dbReference type="EMBL" id="KE125774">
    <property type="protein sequence ID" value="EPB67120.1"/>
    <property type="molecule type" value="Genomic_DNA"/>
</dbReference>
<dbReference type="Proteomes" id="UP000054495">
    <property type="component" value="Unassembled WGS sequence"/>
</dbReference>
<evidence type="ECO:0000259" key="2">
    <source>
        <dbReference type="Pfam" id="PF10328"/>
    </source>
</evidence>
<dbReference type="PANTHER" id="PTHR23013">
    <property type="entry name" value="SERPENTINE RECEPTOR"/>
    <property type="match status" value="1"/>
</dbReference>
<gene>
    <name evidence="3" type="ORF">ANCCEY_13788</name>
</gene>
<dbReference type="PANTHER" id="PTHR23013:SF27">
    <property type="entry name" value="G-PROTEIN COUPLED RECEPTORS FAMILY 1 PROFILE DOMAIN-CONTAINING PROTEIN"/>
    <property type="match status" value="1"/>
</dbReference>
<sequence>MYAAQLGLPNNSTSKELQHANIYIGMLVLIIGMFGSTVNIYNVFVLHRTKTYNNSYGYLCFARSYCNILNLLLFVVYVAPDTLFQLLPNEDDVGRILGLVGRAGHSSIPTLQLGIAFNRGIAIFLPLRYKELCTKHWALSFIEDIFFANVLVWESYLYNIVDSVLWQFISCTLMWELTHTIDGYEFHIVQWLTLVLQ</sequence>
<keyword evidence="1" id="KW-1133">Transmembrane helix</keyword>
<dbReference type="Gene3D" id="1.20.1070.10">
    <property type="entry name" value="Rhodopsin 7-helix transmembrane proteins"/>
    <property type="match status" value="1"/>
</dbReference>
<evidence type="ECO:0000256" key="1">
    <source>
        <dbReference type="SAM" id="Phobius"/>
    </source>
</evidence>
<protein>
    <recommendedName>
        <fullName evidence="2">7TM GPCR serpentine receptor class x (Srx) domain-containing protein</fullName>
    </recommendedName>
</protein>
<dbReference type="Pfam" id="PF10328">
    <property type="entry name" value="7TM_GPCR_Srx"/>
    <property type="match status" value="1"/>
</dbReference>
<feature type="domain" description="7TM GPCR serpentine receptor class x (Srx)" evidence="2">
    <location>
        <begin position="30"/>
        <end position="138"/>
    </location>
</feature>
<dbReference type="InterPro" id="IPR019430">
    <property type="entry name" value="7TM_GPCR_serpentine_rcpt_Srx"/>
</dbReference>
<proteinExistence type="predicted"/>
<evidence type="ECO:0000313" key="4">
    <source>
        <dbReference type="Proteomes" id="UP000054495"/>
    </source>
</evidence>
<keyword evidence="1" id="KW-0812">Transmembrane</keyword>